<feature type="transmembrane region" description="Helical" evidence="9">
    <location>
        <begin position="267"/>
        <end position="290"/>
    </location>
</feature>
<dbReference type="InterPro" id="IPR036259">
    <property type="entry name" value="MFS_trans_sf"/>
</dbReference>
<evidence type="ECO:0000313" key="11">
    <source>
        <dbReference type="RefSeq" id="XP_013168873.1"/>
    </source>
</evidence>
<dbReference type="SUPFAM" id="SSF103473">
    <property type="entry name" value="MFS general substrate transporter"/>
    <property type="match status" value="1"/>
</dbReference>
<feature type="transmembrane region" description="Helical" evidence="9">
    <location>
        <begin position="21"/>
        <end position="38"/>
    </location>
</feature>
<evidence type="ECO:0000256" key="3">
    <source>
        <dbReference type="ARBA" id="ARBA00022475"/>
    </source>
</evidence>
<keyword evidence="8" id="KW-0325">Glycoprotein</keyword>
<evidence type="ECO:0000256" key="5">
    <source>
        <dbReference type="ARBA" id="ARBA00022692"/>
    </source>
</evidence>
<dbReference type="GO" id="GO:0005886">
    <property type="term" value="C:plasma membrane"/>
    <property type="evidence" value="ECO:0007669"/>
    <property type="project" value="UniProtKB-SubCell"/>
</dbReference>
<keyword evidence="6 9" id="KW-1133">Transmembrane helix</keyword>
<keyword evidence="2" id="KW-0813">Transport</keyword>
<evidence type="ECO:0000256" key="9">
    <source>
        <dbReference type="SAM" id="Phobius"/>
    </source>
</evidence>
<feature type="transmembrane region" description="Helical" evidence="9">
    <location>
        <begin position="402"/>
        <end position="426"/>
    </location>
</feature>
<dbReference type="PROSITE" id="PS50850">
    <property type="entry name" value="MFS"/>
    <property type="match status" value="1"/>
</dbReference>
<dbReference type="GeneID" id="106118693"/>
<dbReference type="PANTHER" id="PTHR48021">
    <property type="match status" value="1"/>
</dbReference>
<keyword evidence="3" id="KW-1003">Cell membrane</keyword>
<name>A0AAJ6ZBA1_PAPXU</name>
<dbReference type="InterPro" id="IPR005829">
    <property type="entry name" value="Sugar_transporter_CS"/>
</dbReference>
<dbReference type="AlphaFoldDB" id="A0AAJ6ZBA1"/>
<feature type="transmembrane region" description="Helical" evidence="9">
    <location>
        <begin position="58"/>
        <end position="78"/>
    </location>
</feature>
<dbReference type="RefSeq" id="XP_013168873.1">
    <property type="nucleotide sequence ID" value="XM_013313419.1"/>
</dbReference>
<gene>
    <name evidence="11" type="primary">LOC106118693</name>
</gene>
<dbReference type="Proteomes" id="UP000694872">
    <property type="component" value="Unplaced"/>
</dbReference>
<dbReference type="Pfam" id="PF00083">
    <property type="entry name" value="Sugar_tr"/>
    <property type="match status" value="1"/>
</dbReference>
<evidence type="ECO:0000256" key="8">
    <source>
        <dbReference type="ARBA" id="ARBA00023180"/>
    </source>
</evidence>
<evidence type="ECO:0000256" key="1">
    <source>
        <dbReference type="ARBA" id="ARBA00004651"/>
    </source>
</evidence>
<feature type="transmembrane region" description="Helical" evidence="9">
    <location>
        <begin position="332"/>
        <end position="354"/>
    </location>
</feature>
<keyword evidence="4" id="KW-0762">Sugar transport</keyword>
<organism evidence="11">
    <name type="scientific">Papilio xuthus</name>
    <name type="common">Asian swallowtail butterfly</name>
    <dbReference type="NCBI Taxonomy" id="66420"/>
    <lineage>
        <taxon>Eukaryota</taxon>
        <taxon>Metazoa</taxon>
        <taxon>Ecdysozoa</taxon>
        <taxon>Arthropoda</taxon>
        <taxon>Hexapoda</taxon>
        <taxon>Insecta</taxon>
        <taxon>Pterygota</taxon>
        <taxon>Neoptera</taxon>
        <taxon>Endopterygota</taxon>
        <taxon>Lepidoptera</taxon>
        <taxon>Glossata</taxon>
        <taxon>Ditrysia</taxon>
        <taxon>Papilionoidea</taxon>
        <taxon>Papilionidae</taxon>
        <taxon>Papilioninae</taxon>
        <taxon>Papilio</taxon>
    </lineage>
</organism>
<feature type="transmembrane region" description="Helical" evidence="9">
    <location>
        <begin position="432"/>
        <end position="453"/>
    </location>
</feature>
<dbReference type="InterPro" id="IPR005828">
    <property type="entry name" value="MFS_sugar_transport-like"/>
</dbReference>
<dbReference type="PRINTS" id="PR00171">
    <property type="entry name" value="SUGRTRNSPORT"/>
</dbReference>
<keyword evidence="7 9" id="KW-0472">Membrane</keyword>
<dbReference type="InterPro" id="IPR020846">
    <property type="entry name" value="MFS_dom"/>
</dbReference>
<dbReference type="InterPro" id="IPR003663">
    <property type="entry name" value="Sugar/inositol_transpt"/>
</dbReference>
<proteinExistence type="predicted"/>
<protein>
    <submittedName>
        <fullName evidence="11">Facilitated trehalose transporter Tret1-like isoform X1</fullName>
    </submittedName>
</protein>
<dbReference type="PANTHER" id="PTHR48021:SF68">
    <property type="entry name" value="MAJOR FACILITATOR SUPERFAMILY (MFS) PROFILE DOMAIN-CONTAINING PROTEIN"/>
    <property type="match status" value="1"/>
</dbReference>
<feature type="transmembrane region" description="Helical" evidence="9">
    <location>
        <begin position="85"/>
        <end position="105"/>
    </location>
</feature>
<accession>A0AAJ6ZBA1</accession>
<sequence length="486" mass="54392">MSRKSKWITPFLKQSFVTSGVTLNLAGHGICNGFAAILLPQLQAPDSSIPIDDSSGSWIVSVSGFALVVGNFIIPIIMGKYGRRIASMASLVPMILGWIGIIVATNIPMLIISRLLQGLSMGMGTTLGPVLIGEYTSPKNRGAFLTVISVMISVGVLIVHTLGSYLHWQTTAVYCAFIAIADLIIVLLSPESPSWLADRGKYDESKKVFRWLRGDGEENELERMITSRLDEETKIGVKETKSVLTTLKHRKEYLRTLFKRKEFYKPIVIMIHIYILSQWAGVNILITYTVDLLDRVVGKDVNIALIIITLDSQRIISNIIGVYFIKKKRRRFMLMVTGLLAVTAMLVTALYSYLKQKDLLLYDHPFIGILLLHFHMLTVGLGSLPICYIIAGELFPLEFRSIAGGISVLFHSTSFFIIVKTVPFLFKCIGLHGAYCLYSFVVGYCLLISWWFLPETKDKTLQEIEDEFRGASDIEKTVELMPMNTT</sequence>
<evidence type="ECO:0000256" key="7">
    <source>
        <dbReference type="ARBA" id="ARBA00023136"/>
    </source>
</evidence>
<evidence type="ECO:0000259" key="10">
    <source>
        <dbReference type="PROSITE" id="PS50850"/>
    </source>
</evidence>
<dbReference type="PROSITE" id="PS00217">
    <property type="entry name" value="SUGAR_TRANSPORT_2"/>
    <property type="match status" value="1"/>
</dbReference>
<dbReference type="KEGG" id="pxu:106118693"/>
<dbReference type="GO" id="GO:0022857">
    <property type="term" value="F:transmembrane transporter activity"/>
    <property type="evidence" value="ECO:0007669"/>
    <property type="project" value="InterPro"/>
</dbReference>
<dbReference type="FunFam" id="1.20.1250.20:FF:000218">
    <property type="entry name" value="facilitated trehalose transporter Tret1"/>
    <property type="match status" value="1"/>
</dbReference>
<reference evidence="11" key="1">
    <citation type="submission" date="2025-08" db="UniProtKB">
        <authorList>
            <consortium name="RefSeq"/>
        </authorList>
    </citation>
    <scope>IDENTIFICATION</scope>
</reference>
<feature type="transmembrane region" description="Helical" evidence="9">
    <location>
        <begin position="366"/>
        <end position="390"/>
    </location>
</feature>
<dbReference type="Gene3D" id="1.20.1250.20">
    <property type="entry name" value="MFS general substrate transporter like domains"/>
    <property type="match status" value="1"/>
</dbReference>
<feature type="transmembrane region" description="Helical" evidence="9">
    <location>
        <begin position="144"/>
        <end position="165"/>
    </location>
</feature>
<feature type="transmembrane region" description="Helical" evidence="9">
    <location>
        <begin position="302"/>
        <end position="325"/>
    </location>
</feature>
<comment type="subcellular location">
    <subcellularLocation>
        <location evidence="1">Cell membrane</location>
        <topology evidence="1">Multi-pass membrane protein</topology>
    </subcellularLocation>
</comment>
<feature type="domain" description="Major facilitator superfamily (MFS) profile" evidence="10">
    <location>
        <begin position="8"/>
        <end position="457"/>
    </location>
</feature>
<evidence type="ECO:0000256" key="6">
    <source>
        <dbReference type="ARBA" id="ARBA00022989"/>
    </source>
</evidence>
<evidence type="ECO:0000256" key="2">
    <source>
        <dbReference type="ARBA" id="ARBA00022448"/>
    </source>
</evidence>
<keyword evidence="5 9" id="KW-0812">Transmembrane</keyword>
<dbReference type="InterPro" id="IPR050549">
    <property type="entry name" value="MFS_Trehalose_Transporter"/>
</dbReference>
<evidence type="ECO:0000256" key="4">
    <source>
        <dbReference type="ARBA" id="ARBA00022597"/>
    </source>
</evidence>